<name>A0ABP0P6T9_9DINO</name>
<comment type="caution">
    <text evidence="1">The sequence shown here is derived from an EMBL/GenBank/DDBJ whole genome shotgun (WGS) entry which is preliminary data.</text>
</comment>
<feature type="non-terminal residue" evidence="1">
    <location>
        <position position="1"/>
    </location>
</feature>
<proteinExistence type="predicted"/>
<protein>
    <submittedName>
        <fullName evidence="1">PIH1_CS domain-containing protein</fullName>
    </submittedName>
</protein>
<sequence>ANTKDSSVHWLKEANKVLELALEGMEDVKLRFPFHLMNWDSIGILSVSDASFANEAGRKSQQGHCHFLVPAEQLKKEGHDHFDVYPISFSSTTVMRVCRATLQAEAYSMQGSMEAGDRLRAVVVEMKGLLPANLRGWEDICRKHCMQLSLSDCNSLTSHLNVEISSKVQDKRLEIELRAIRQCLRTADEKPTYIDYLEGGDRVSWIHTSSMAADCLTKVMKPDLLLKILRENKYKVQFEKMTKQS</sequence>
<gene>
    <name evidence="1" type="ORF">SCF082_LOCUS35430</name>
</gene>
<reference evidence="1 2" key="1">
    <citation type="submission" date="2024-02" db="EMBL/GenBank/DDBJ databases">
        <authorList>
            <person name="Chen Y."/>
            <person name="Shah S."/>
            <person name="Dougan E. K."/>
            <person name="Thang M."/>
            <person name="Chan C."/>
        </authorList>
    </citation>
    <scope>NUCLEOTIDE SEQUENCE [LARGE SCALE GENOMIC DNA]</scope>
</reference>
<accession>A0ABP0P6T9</accession>
<organism evidence="1 2">
    <name type="scientific">Durusdinium trenchii</name>
    <dbReference type="NCBI Taxonomy" id="1381693"/>
    <lineage>
        <taxon>Eukaryota</taxon>
        <taxon>Sar</taxon>
        <taxon>Alveolata</taxon>
        <taxon>Dinophyceae</taxon>
        <taxon>Suessiales</taxon>
        <taxon>Symbiodiniaceae</taxon>
        <taxon>Durusdinium</taxon>
    </lineage>
</organism>
<dbReference type="EMBL" id="CAXAMM010033692">
    <property type="protein sequence ID" value="CAK9071755.1"/>
    <property type="molecule type" value="Genomic_DNA"/>
</dbReference>
<evidence type="ECO:0000313" key="1">
    <source>
        <dbReference type="EMBL" id="CAK9071755.1"/>
    </source>
</evidence>
<evidence type="ECO:0000313" key="2">
    <source>
        <dbReference type="Proteomes" id="UP001642464"/>
    </source>
</evidence>
<keyword evidence="2" id="KW-1185">Reference proteome</keyword>
<dbReference type="Proteomes" id="UP001642464">
    <property type="component" value="Unassembled WGS sequence"/>
</dbReference>